<name>A0A6J1CFW9_MOMCH</name>
<dbReference type="GeneID" id="111010848"/>
<reference evidence="2" key="1">
    <citation type="submission" date="2025-08" db="UniProtKB">
        <authorList>
            <consortium name="RefSeq"/>
        </authorList>
    </citation>
    <scope>IDENTIFICATION</scope>
    <source>
        <strain evidence="2">OHB3-1</strain>
    </source>
</reference>
<dbReference type="OrthoDB" id="1725654at2759"/>
<keyword evidence="1" id="KW-1185">Reference proteome</keyword>
<proteinExistence type="predicted"/>
<sequence>MNGCKVIENLDSLWFFGTTAPAIQELENPTLNDVEGEEIATPMRENNNAVLEDQDGGFGFGCETKTEVEISTKEEKRRSRSRIRRSSCSCLRQRRKILGEIDLNFVVKEISECWMFEEQRIRGEVYKKKKMPPFEDSMAMKEHIRSWAYAVACTVR</sequence>
<gene>
    <name evidence="2" type="primary">LOC111010848</name>
</gene>
<accession>A0A6J1CFW9</accession>
<dbReference type="KEGG" id="mcha:111010848"/>
<organism evidence="1 2">
    <name type="scientific">Momordica charantia</name>
    <name type="common">Bitter gourd</name>
    <name type="synonym">Balsam pear</name>
    <dbReference type="NCBI Taxonomy" id="3673"/>
    <lineage>
        <taxon>Eukaryota</taxon>
        <taxon>Viridiplantae</taxon>
        <taxon>Streptophyta</taxon>
        <taxon>Embryophyta</taxon>
        <taxon>Tracheophyta</taxon>
        <taxon>Spermatophyta</taxon>
        <taxon>Magnoliopsida</taxon>
        <taxon>eudicotyledons</taxon>
        <taxon>Gunneridae</taxon>
        <taxon>Pentapetalae</taxon>
        <taxon>rosids</taxon>
        <taxon>fabids</taxon>
        <taxon>Cucurbitales</taxon>
        <taxon>Cucurbitaceae</taxon>
        <taxon>Momordiceae</taxon>
        <taxon>Momordica</taxon>
    </lineage>
</organism>
<dbReference type="AlphaFoldDB" id="A0A6J1CFW9"/>
<evidence type="ECO:0000313" key="1">
    <source>
        <dbReference type="Proteomes" id="UP000504603"/>
    </source>
</evidence>
<dbReference type="RefSeq" id="XP_022140112.1">
    <property type="nucleotide sequence ID" value="XM_022284420.1"/>
</dbReference>
<dbReference type="Proteomes" id="UP000504603">
    <property type="component" value="Unplaced"/>
</dbReference>
<evidence type="ECO:0000313" key="2">
    <source>
        <dbReference type="RefSeq" id="XP_022140112.1"/>
    </source>
</evidence>
<protein>
    <submittedName>
        <fullName evidence="2">Uncharacterized protein LOC111010848</fullName>
    </submittedName>
</protein>